<gene>
    <name evidence="5" type="ORF">DL897_14370</name>
</gene>
<dbReference type="PROSITE" id="PS01123">
    <property type="entry name" value="TNASE_1"/>
    <property type="match status" value="1"/>
</dbReference>
<evidence type="ECO:0000256" key="1">
    <source>
        <dbReference type="ARBA" id="ARBA00022722"/>
    </source>
</evidence>
<dbReference type="OrthoDB" id="9775118at2"/>
<dbReference type="Pfam" id="PF00565">
    <property type="entry name" value="SNase"/>
    <property type="match status" value="1"/>
</dbReference>
<dbReference type="InterPro" id="IPR002071">
    <property type="entry name" value="Thermonucl_AS"/>
</dbReference>
<reference evidence="5 6" key="1">
    <citation type="submission" date="2018-06" db="EMBL/GenBank/DDBJ databases">
        <title>Thermoflavimicrobium daqus sp. nov., a thermophilic microbe isolated from Moutai-flavour Daqu.</title>
        <authorList>
            <person name="Wang X."/>
            <person name="Zhou H."/>
        </authorList>
    </citation>
    <scope>NUCLEOTIDE SEQUENCE [LARGE SCALE GENOMIC DNA]</scope>
    <source>
        <strain evidence="5 6">FBKL4.011</strain>
    </source>
</reference>
<keyword evidence="6" id="KW-1185">Reference proteome</keyword>
<dbReference type="EMBL" id="QJKK01000009">
    <property type="protein sequence ID" value="RAL22591.1"/>
    <property type="molecule type" value="Genomic_DNA"/>
</dbReference>
<accession>A0A364K2M6</accession>
<dbReference type="RefSeq" id="WP_113659834.1">
    <property type="nucleotide sequence ID" value="NZ_KZ845671.1"/>
</dbReference>
<sequence>MLVKSGWLKYLWVSSLGILLLLGCEPKTQSQAPSYNATVDRVVDGDTIRLKQDVLGTRKVRLLSIDAPELHYQNQAQNPWAKQAKDFLENLIPPGTQIQLQTDQDAKDAYGRLLAHIRKGKIDINKEMLRKGHAVTYYIYPNLKHFKSYQAAYLDAKEKGKGMWDSTNPIPELPFEFRDRVSGQSQDKYVGDFEQKQYVSPEKYKQIQVEKRVFFLNEEDAIQAGYQKRNK</sequence>
<evidence type="ECO:0000313" key="6">
    <source>
        <dbReference type="Proteomes" id="UP000251213"/>
    </source>
</evidence>
<organism evidence="5 6">
    <name type="scientific">Thermoflavimicrobium daqui</name>
    <dbReference type="NCBI Taxonomy" id="2137476"/>
    <lineage>
        <taxon>Bacteria</taxon>
        <taxon>Bacillati</taxon>
        <taxon>Bacillota</taxon>
        <taxon>Bacilli</taxon>
        <taxon>Bacillales</taxon>
        <taxon>Thermoactinomycetaceae</taxon>
        <taxon>Thermoflavimicrobium</taxon>
    </lineage>
</organism>
<evidence type="ECO:0000256" key="2">
    <source>
        <dbReference type="ARBA" id="ARBA00022759"/>
    </source>
</evidence>
<dbReference type="PANTHER" id="PTHR12302">
    <property type="entry name" value="EBNA2 BINDING PROTEIN P100"/>
    <property type="match status" value="1"/>
</dbReference>
<protein>
    <recommendedName>
        <fullName evidence="4">TNase-like domain-containing protein</fullName>
    </recommendedName>
</protein>
<dbReference type="SUPFAM" id="SSF50199">
    <property type="entry name" value="Staphylococcal nuclease"/>
    <property type="match status" value="1"/>
</dbReference>
<reference evidence="5 6" key="2">
    <citation type="submission" date="2018-06" db="EMBL/GenBank/DDBJ databases">
        <authorList>
            <person name="Zhirakovskaya E."/>
        </authorList>
    </citation>
    <scope>NUCLEOTIDE SEQUENCE [LARGE SCALE GENOMIC DNA]</scope>
    <source>
        <strain evidence="5 6">FBKL4.011</strain>
    </source>
</reference>
<proteinExistence type="predicted"/>
<dbReference type="PROSITE" id="PS50830">
    <property type="entry name" value="TNASE_3"/>
    <property type="match status" value="1"/>
</dbReference>
<dbReference type="GO" id="GO:0004519">
    <property type="term" value="F:endonuclease activity"/>
    <property type="evidence" value="ECO:0007669"/>
    <property type="project" value="UniProtKB-KW"/>
</dbReference>
<evidence type="ECO:0000256" key="3">
    <source>
        <dbReference type="ARBA" id="ARBA00022801"/>
    </source>
</evidence>
<keyword evidence="2" id="KW-0255">Endonuclease</keyword>
<name>A0A364K2M6_9BACL</name>
<dbReference type="PANTHER" id="PTHR12302:SF3">
    <property type="entry name" value="SERINE_THREONINE-PROTEIN KINASE 31"/>
    <property type="match status" value="1"/>
</dbReference>
<dbReference type="Proteomes" id="UP000251213">
    <property type="component" value="Unassembled WGS sequence"/>
</dbReference>
<dbReference type="GO" id="GO:0016787">
    <property type="term" value="F:hydrolase activity"/>
    <property type="evidence" value="ECO:0007669"/>
    <property type="project" value="UniProtKB-KW"/>
</dbReference>
<dbReference type="InterPro" id="IPR016071">
    <property type="entry name" value="Staphylococal_nuclease_OB-fold"/>
</dbReference>
<comment type="caution">
    <text evidence="5">The sequence shown here is derived from an EMBL/GenBank/DDBJ whole genome shotgun (WGS) entry which is preliminary data.</text>
</comment>
<dbReference type="PROSITE" id="PS51257">
    <property type="entry name" value="PROKAR_LIPOPROTEIN"/>
    <property type="match status" value="1"/>
</dbReference>
<keyword evidence="1" id="KW-0540">Nuclease</keyword>
<evidence type="ECO:0000313" key="5">
    <source>
        <dbReference type="EMBL" id="RAL22591.1"/>
    </source>
</evidence>
<evidence type="ECO:0000259" key="4">
    <source>
        <dbReference type="PROSITE" id="PS50830"/>
    </source>
</evidence>
<feature type="domain" description="TNase-like" evidence="4">
    <location>
        <begin position="33"/>
        <end position="166"/>
    </location>
</feature>
<dbReference type="AlphaFoldDB" id="A0A364K2M6"/>
<dbReference type="Gene3D" id="2.40.50.90">
    <property type="match status" value="1"/>
</dbReference>
<dbReference type="GO" id="GO:0003676">
    <property type="term" value="F:nucleic acid binding"/>
    <property type="evidence" value="ECO:0007669"/>
    <property type="project" value="InterPro"/>
</dbReference>
<dbReference type="SMART" id="SM00318">
    <property type="entry name" value="SNc"/>
    <property type="match status" value="1"/>
</dbReference>
<keyword evidence="3" id="KW-0378">Hydrolase</keyword>
<dbReference type="InterPro" id="IPR035437">
    <property type="entry name" value="SNase_OB-fold_sf"/>
</dbReference>